<feature type="region of interest" description="Disordered" evidence="1">
    <location>
        <begin position="1"/>
        <end position="76"/>
    </location>
</feature>
<dbReference type="EMBL" id="JABMIG020000104">
    <property type="protein sequence ID" value="KAL3792169.1"/>
    <property type="molecule type" value="Genomic_DNA"/>
</dbReference>
<keyword evidence="3" id="KW-1185">Reference proteome</keyword>
<feature type="region of interest" description="Disordered" evidence="1">
    <location>
        <begin position="716"/>
        <end position="747"/>
    </location>
</feature>
<accession>A0ABD3PWX2</accession>
<name>A0ABD3PWX2_9STRA</name>
<feature type="compositionally biased region" description="Polar residues" evidence="1">
    <location>
        <begin position="716"/>
        <end position="739"/>
    </location>
</feature>
<feature type="region of interest" description="Disordered" evidence="1">
    <location>
        <begin position="109"/>
        <end position="244"/>
    </location>
</feature>
<dbReference type="Proteomes" id="UP001516023">
    <property type="component" value="Unassembled WGS sequence"/>
</dbReference>
<feature type="compositionally biased region" description="Basic and acidic residues" evidence="1">
    <location>
        <begin position="1"/>
        <end position="25"/>
    </location>
</feature>
<organism evidence="2 3">
    <name type="scientific">Cyclotella cryptica</name>
    <dbReference type="NCBI Taxonomy" id="29204"/>
    <lineage>
        <taxon>Eukaryota</taxon>
        <taxon>Sar</taxon>
        <taxon>Stramenopiles</taxon>
        <taxon>Ochrophyta</taxon>
        <taxon>Bacillariophyta</taxon>
        <taxon>Coscinodiscophyceae</taxon>
        <taxon>Thalassiosirophycidae</taxon>
        <taxon>Stephanodiscales</taxon>
        <taxon>Stephanodiscaceae</taxon>
        <taxon>Cyclotella</taxon>
    </lineage>
</organism>
<protein>
    <submittedName>
        <fullName evidence="2">Uncharacterized protein</fullName>
    </submittedName>
</protein>
<feature type="region of interest" description="Disordered" evidence="1">
    <location>
        <begin position="550"/>
        <end position="574"/>
    </location>
</feature>
<proteinExistence type="predicted"/>
<feature type="compositionally biased region" description="Basic and acidic residues" evidence="1">
    <location>
        <begin position="218"/>
        <end position="227"/>
    </location>
</feature>
<feature type="compositionally biased region" description="Low complexity" evidence="1">
    <location>
        <begin position="230"/>
        <end position="241"/>
    </location>
</feature>
<feature type="region of interest" description="Disordered" evidence="1">
    <location>
        <begin position="443"/>
        <end position="464"/>
    </location>
</feature>
<sequence>MKQRDGATHSNDRWPQEPSGHRGEDLVPSTAMSQSNGNEVAWRDWQPSDRAMTKRSQRENWQHSSKNGLHAHCGRHHDINSHNGDFVAHNNFNGSKDGPTCIEFPHRGLPQHSPDSGAVSQQTPHNNLHSFNNNFNAPNSNYHSNHDNPNNFHHPPQTLPSPKRAAKRRMRHDLPGPAGVWFRMHNQKKSRRNPANTHGKNKNSAESHNDTVNNTDSIKAESHHPDETVSASHKSLSSSNSPFHTKSRNQLLFHDYSSDLHDCNAWNYMCFSMERIVPSFHAFTTYLQARDSDATDNGGHHDDAIHKEDNIDNDASIRSYKRLLRSIIPEHQALVHEIHSGKYDVHHLTPELHTNDLRVPLLYGYVSSVACHAHYDWTAVLVDETYACGSNAGERSGGKGAVVCWLEEKLVKRNPNWIRPGVVWMIEGAKLALFASSKEDENEQDGFHANDASGGSVDISPSTEAARGGHAIDRMILVGESSLVYAWTPEEAGLHFTNQDFVKLMEERCDIGLMGGIELGEQKMMNDSKMMEKGSIAECFDLTKDDSHLSSAKSTSDAVELSDGQVVSEGKKDSVSIIPSTDQQMCEKRNHSSIIPDNEVDISKNFSPSDTENERTQHAGLGSCAMDASTANEVNPDLSAIASLTVCEDSRPSQAATSGCHLKPQSCSGVNSCDEATAEQTSSANITKIARQTDHSVDKSSTVTCFVPIVSTTTKQVTQRSSISHNTTQHAAEQSSIRENSTRHKPCNSTRVECRQADDFYEDNNSTHPLHFTHEQPCLVPNQCVLSINKQNNQSSHDQTQERIDSVVLQNSIDKPSESNAIHFPLAGDSFDDSLDIDDDNLFYTMHNSTLVSSEQNLQTCPKALGTTDQQNMEASISHSAAAFPISTATTKLVSSSKTYGFDNIDDDMDSLTEEDDM</sequence>
<evidence type="ECO:0000313" key="2">
    <source>
        <dbReference type="EMBL" id="KAL3792169.1"/>
    </source>
</evidence>
<evidence type="ECO:0000313" key="3">
    <source>
        <dbReference type="Proteomes" id="UP001516023"/>
    </source>
</evidence>
<gene>
    <name evidence="2" type="ORF">HJC23_009633</name>
</gene>
<feature type="compositionally biased region" description="Low complexity" evidence="1">
    <location>
        <begin position="125"/>
        <end position="156"/>
    </location>
</feature>
<comment type="caution">
    <text evidence="2">The sequence shown here is derived from an EMBL/GenBank/DDBJ whole genome shotgun (WGS) entry which is preliminary data.</text>
</comment>
<feature type="compositionally biased region" description="Polar residues" evidence="1">
    <location>
        <begin position="193"/>
        <end position="202"/>
    </location>
</feature>
<evidence type="ECO:0000256" key="1">
    <source>
        <dbReference type="SAM" id="MobiDB-lite"/>
    </source>
</evidence>
<reference evidence="2 3" key="1">
    <citation type="journal article" date="2020" name="G3 (Bethesda)">
        <title>Improved Reference Genome for Cyclotella cryptica CCMP332, a Model for Cell Wall Morphogenesis, Salinity Adaptation, and Lipid Production in Diatoms (Bacillariophyta).</title>
        <authorList>
            <person name="Roberts W.R."/>
            <person name="Downey K.M."/>
            <person name="Ruck E.C."/>
            <person name="Traller J.C."/>
            <person name="Alverson A.J."/>
        </authorList>
    </citation>
    <scope>NUCLEOTIDE SEQUENCE [LARGE SCALE GENOMIC DNA]</scope>
    <source>
        <strain evidence="2 3">CCMP332</strain>
    </source>
</reference>
<dbReference type="AlphaFoldDB" id="A0ABD3PWX2"/>